<evidence type="ECO:0000313" key="8">
    <source>
        <dbReference type="Proteomes" id="UP000324748"/>
    </source>
</evidence>
<organism evidence="7 8">
    <name type="scientific">Puccinia graminis f. sp. tritici</name>
    <dbReference type="NCBI Taxonomy" id="56615"/>
    <lineage>
        <taxon>Eukaryota</taxon>
        <taxon>Fungi</taxon>
        <taxon>Dikarya</taxon>
        <taxon>Basidiomycota</taxon>
        <taxon>Pucciniomycotina</taxon>
        <taxon>Pucciniomycetes</taxon>
        <taxon>Pucciniales</taxon>
        <taxon>Pucciniaceae</taxon>
        <taxon>Puccinia</taxon>
    </lineage>
</organism>
<feature type="transmembrane region" description="Helical" evidence="6">
    <location>
        <begin position="80"/>
        <end position="104"/>
    </location>
</feature>
<dbReference type="GO" id="GO:0016020">
    <property type="term" value="C:membrane"/>
    <property type="evidence" value="ECO:0007669"/>
    <property type="project" value="UniProtKB-SubCell"/>
</dbReference>
<dbReference type="EMBL" id="VSWC01000001">
    <property type="protein sequence ID" value="KAA1118832.1"/>
    <property type="molecule type" value="Genomic_DNA"/>
</dbReference>
<comment type="caution">
    <text evidence="7">The sequence shown here is derived from an EMBL/GenBank/DDBJ whole genome shotgun (WGS) entry which is preliminary data.</text>
</comment>
<evidence type="ECO:0000256" key="5">
    <source>
        <dbReference type="ARBA" id="ARBA00023136"/>
    </source>
</evidence>
<evidence type="ECO:0000256" key="3">
    <source>
        <dbReference type="ARBA" id="ARBA00022692"/>
    </source>
</evidence>
<evidence type="ECO:0000256" key="6">
    <source>
        <dbReference type="RuleBase" id="RU363053"/>
    </source>
</evidence>
<sequence length="233" mass="26158">MAAFIRSYNHALLHRPLRTQIVTSLILFGGGDIIAQQAIERKGKQHEWARTARLAGYGGTQQPNGIYLVFPYNRAQMGSVLVLTCSSLIPSSSFLFSGFVFAPLGTRWFKTLDFIQLKSRGLTTFLKLSIDQLIAAPTMLAFFFTTMNYLEGNDLKQAEERLREKWGPTLYKNWIVFIPLQAINFGLVPSHLRLLVINGASLFWNSYLSYANASTLPIVGKIIEQADHKLEAA</sequence>
<proteinExistence type="inferred from homology"/>
<evidence type="ECO:0000256" key="1">
    <source>
        <dbReference type="ARBA" id="ARBA00004141"/>
    </source>
</evidence>
<dbReference type="Pfam" id="PF04117">
    <property type="entry name" value="Mpv17_PMP22"/>
    <property type="match status" value="1"/>
</dbReference>
<evidence type="ECO:0000256" key="2">
    <source>
        <dbReference type="ARBA" id="ARBA00006824"/>
    </source>
</evidence>
<evidence type="ECO:0000313" key="7">
    <source>
        <dbReference type="EMBL" id="KAA1118832.1"/>
    </source>
</evidence>
<gene>
    <name evidence="7" type="primary">SYM1_1</name>
    <name evidence="7" type="ORF">PGT21_007464</name>
</gene>
<keyword evidence="4 6" id="KW-1133">Transmembrane helix</keyword>
<dbReference type="GO" id="GO:0005739">
    <property type="term" value="C:mitochondrion"/>
    <property type="evidence" value="ECO:0007669"/>
    <property type="project" value="TreeGrafter"/>
</dbReference>
<dbReference type="PANTHER" id="PTHR11266:SF17">
    <property type="entry name" value="PROTEIN MPV17"/>
    <property type="match status" value="1"/>
</dbReference>
<dbReference type="InterPro" id="IPR007248">
    <property type="entry name" value="Mpv17_PMP22"/>
</dbReference>
<comment type="subcellular location">
    <subcellularLocation>
        <location evidence="1">Membrane</location>
        <topology evidence="1">Multi-pass membrane protein</topology>
    </subcellularLocation>
</comment>
<keyword evidence="5 6" id="KW-0472">Membrane</keyword>
<dbReference type="PANTHER" id="PTHR11266">
    <property type="entry name" value="PEROXISOMAL MEMBRANE PROTEIN 2, PXMP2 MPV17"/>
    <property type="match status" value="1"/>
</dbReference>
<keyword evidence="3 6" id="KW-0812">Transmembrane</keyword>
<dbReference type="Proteomes" id="UP000324748">
    <property type="component" value="Unassembled WGS sequence"/>
</dbReference>
<dbReference type="AlphaFoldDB" id="A0A5B0QZY2"/>
<accession>A0A5B0QZY2</accession>
<name>A0A5B0QZY2_PUCGR</name>
<comment type="similarity">
    <text evidence="2 6">Belongs to the peroxisomal membrane protein PXMP2/4 family.</text>
</comment>
<evidence type="ECO:0000256" key="4">
    <source>
        <dbReference type="ARBA" id="ARBA00022989"/>
    </source>
</evidence>
<dbReference type="OrthoDB" id="430207at2759"/>
<feature type="transmembrane region" description="Helical" evidence="6">
    <location>
        <begin position="125"/>
        <end position="150"/>
    </location>
</feature>
<reference evidence="7 8" key="1">
    <citation type="submission" date="2019-05" db="EMBL/GenBank/DDBJ databases">
        <title>Emergence of the Ug99 lineage of the wheat stem rust pathogen through somatic hybridization.</title>
        <authorList>
            <person name="Li F."/>
            <person name="Upadhyaya N.M."/>
            <person name="Sperschneider J."/>
            <person name="Matny O."/>
            <person name="Nguyen-Phuc H."/>
            <person name="Mago R."/>
            <person name="Raley C."/>
            <person name="Miller M.E."/>
            <person name="Silverstein K.A.T."/>
            <person name="Henningsen E."/>
            <person name="Hirsch C.D."/>
            <person name="Visser B."/>
            <person name="Pretorius Z.A."/>
            <person name="Steffenson B.J."/>
            <person name="Schwessinger B."/>
            <person name="Dodds P.N."/>
            <person name="Figueroa M."/>
        </authorList>
    </citation>
    <scope>NUCLEOTIDE SEQUENCE [LARGE SCALE GENOMIC DNA]</scope>
    <source>
        <strain evidence="7">21-0</strain>
    </source>
</reference>
<keyword evidence="8" id="KW-1185">Reference proteome</keyword>
<protein>
    <submittedName>
        <fullName evidence="7">Protein required for ethanol metabolism</fullName>
    </submittedName>
</protein>